<sequence length="71" mass="8063">MGEAKRRKAALGDKYGQEAQIFPWLPVSKSQAQKLTQWSTRISWIGIGLLVASWVTIRFIGPAFGWWQTVD</sequence>
<accession>A0A9X5E3P6</accession>
<dbReference type="InterPro" id="IPR021262">
    <property type="entry name" value="DUF2839"/>
</dbReference>
<evidence type="ECO:0000313" key="2">
    <source>
        <dbReference type="EMBL" id="NHC34661.1"/>
    </source>
</evidence>
<proteinExistence type="predicted"/>
<reference evidence="2 3" key="1">
    <citation type="journal article" date="2015" name="Genome Announc.">
        <title>Draft Genome Sequence of the Terrestrial Cyanobacterium Scytonema millei VB511283, Isolated from Eastern India.</title>
        <authorList>
            <person name="Sen D."/>
            <person name="Chandrababunaidu M.M."/>
            <person name="Singh D."/>
            <person name="Sanghi N."/>
            <person name="Ghorai A."/>
            <person name="Mishra G.P."/>
            <person name="Madduluri M."/>
            <person name="Adhikary S.P."/>
            <person name="Tripathy S."/>
        </authorList>
    </citation>
    <scope>NUCLEOTIDE SEQUENCE [LARGE SCALE GENOMIC DNA]</scope>
    <source>
        <strain evidence="2 3">VB511283</strain>
    </source>
</reference>
<dbReference type="RefSeq" id="WP_039716793.1">
    <property type="nucleotide sequence ID" value="NZ_JTJC03000002.1"/>
</dbReference>
<keyword evidence="1" id="KW-0472">Membrane</keyword>
<feature type="transmembrane region" description="Helical" evidence="1">
    <location>
        <begin position="44"/>
        <end position="67"/>
    </location>
</feature>
<gene>
    <name evidence="2" type="ORF">QH73_0008300</name>
</gene>
<keyword evidence="1" id="KW-1133">Transmembrane helix</keyword>
<keyword evidence="3" id="KW-1185">Reference proteome</keyword>
<dbReference type="Pfam" id="PF10999">
    <property type="entry name" value="DUF2839"/>
    <property type="match status" value="1"/>
</dbReference>
<comment type="caution">
    <text evidence="2">The sequence shown here is derived from an EMBL/GenBank/DDBJ whole genome shotgun (WGS) entry which is preliminary data.</text>
</comment>
<protein>
    <submittedName>
        <fullName evidence="2">DUF2839 domain-containing protein</fullName>
    </submittedName>
</protein>
<evidence type="ECO:0000313" key="3">
    <source>
        <dbReference type="Proteomes" id="UP000031532"/>
    </source>
</evidence>
<dbReference type="EMBL" id="JTJC03000002">
    <property type="protein sequence ID" value="NHC34661.1"/>
    <property type="molecule type" value="Genomic_DNA"/>
</dbReference>
<dbReference type="OrthoDB" id="541226at2"/>
<keyword evidence="1" id="KW-0812">Transmembrane</keyword>
<dbReference type="AlphaFoldDB" id="A0A9X5E3P6"/>
<organism evidence="2 3">
    <name type="scientific">Scytonema millei VB511283</name>
    <dbReference type="NCBI Taxonomy" id="1245923"/>
    <lineage>
        <taxon>Bacteria</taxon>
        <taxon>Bacillati</taxon>
        <taxon>Cyanobacteriota</taxon>
        <taxon>Cyanophyceae</taxon>
        <taxon>Nostocales</taxon>
        <taxon>Scytonemataceae</taxon>
        <taxon>Scytonema</taxon>
    </lineage>
</organism>
<name>A0A9X5E3P6_9CYAN</name>
<dbReference type="Proteomes" id="UP000031532">
    <property type="component" value="Unassembled WGS sequence"/>
</dbReference>
<evidence type="ECO:0000256" key="1">
    <source>
        <dbReference type="SAM" id="Phobius"/>
    </source>
</evidence>